<keyword evidence="4" id="KW-0274">FAD</keyword>
<dbReference type="RefSeq" id="WP_059038537.1">
    <property type="nucleotide sequence ID" value="NZ_JAADZU010000058.1"/>
</dbReference>
<dbReference type="InterPro" id="IPR006094">
    <property type="entry name" value="Oxid_FAD_bind_N"/>
</dbReference>
<dbReference type="Gene3D" id="3.30.43.10">
    <property type="entry name" value="Uridine Diphospho-n-acetylenolpyruvylglucosamine Reductase, domain 2"/>
    <property type="match status" value="1"/>
</dbReference>
<gene>
    <name evidence="7" type="ORF">GYA93_16410</name>
</gene>
<evidence type="ECO:0000256" key="3">
    <source>
        <dbReference type="ARBA" id="ARBA00022630"/>
    </source>
</evidence>
<evidence type="ECO:0000256" key="5">
    <source>
        <dbReference type="ARBA" id="ARBA00023002"/>
    </source>
</evidence>
<comment type="caution">
    <text evidence="7">The sequence shown here is derived from an EMBL/GenBank/DDBJ whole genome shotgun (WGS) entry which is preliminary data.</text>
</comment>
<keyword evidence="8" id="KW-1185">Reference proteome</keyword>
<feature type="domain" description="FAD-binding PCMH-type" evidence="6">
    <location>
        <begin position="43"/>
        <end position="211"/>
    </location>
</feature>
<dbReference type="AlphaFoldDB" id="A0A7K3LS90"/>
<dbReference type="Pfam" id="PF01565">
    <property type="entry name" value="FAD_binding_4"/>
    <property type="match status" value="1"/>
</dbReference>
<dbReference type="PANTHER" id="PTHR42973">
    <property type="entry name" value="BINDING OXIDOREDUCTASE, PUTATIVE (AFU_ORTHOLOGUE AFUA_1G17690)-RELATED"/>
    <property type="match status" value="1"/>
</dbReference>
<accession>A0A7K3LS90</accession>
<name>A0A7K3LS90_9ACTN</name>
<dbReference type="InterPro" id="IPR016169">
    <property type="entry name" value="FAD-bd_PCMH_sub2"/>
</dbReference>
<dbReference type="PANTHER" id="PTHR42973:SF39">
    <property type="entry name" value="FAD-BINDING PCMH-TYPE DOMAIN-CONTAINING PROTEIN"/>
    <property type="match status" value="1"/>
</dbReference>
<dbReference type="InterPro" id="IPR016167">
    <property type="entry name" value="FAD-bd_PCMH_sub1"/>
</dbReference>
<evidence type="ECO:0000313" key="7">
    <source>
        <dbReference type="EMBL" id="NDK91154.1"/>
    </source>
</evidence>
<dbReference type="SUPFAM" id="SSF56176">
    <property type="entry name" value="FAD-binding/transporter-associated domain-like"/>
    <property type="match status" value="1"/>
</dbReference>
<evidence type="ECO:0000256" key="4">
    <source>
        <dbReference type="ARBA" id="ARBA00022827"/>
    </source>
</evidence>
<dbReference type="GO" id="GO:0071949">
    <property type="term" value="F:FAD binding"/>
    <property type="evidence" value="ECO:0007669"/>
    <property type="project" value="InterPro"/>
</dbReference>
<keyword evidence="5" id="KW-0560">Oxidoreductase</keyword>
<dbReference type="GO" id="GO:0016491">
    <property type="term" value="F:oxidoreductase activity"/>
    <property type="evidence" value="ECO:0007669"/>
    <property type="project" value="UniProtKB-KW"/>
</dbReference>
<evidence type="ECO:0000313" key="8">
    <source>
        <dbReference type="Proteomes" id="UP000466307"/>
    </source>
</evidence>
<comment type="similarity">
    <text evidence="2">Belongs to the oxygen-dependent FAD-linked oxidoreductase family.</text>
</comment>
<dbReference type="Gene3D" id="3.40.462.20">
    <property type="match status" value="1"/>
</dbReference>
<dbReference type="EMBL" id="JAADZU010000058">
    <property type="protein sequence ID" value="NDK91154.1"/>
    <property type="molecule type" value="Genomic_DNA"/>
</dbReference>
<dbReference type="Gene3D" id="3.30.465.10">
    <property type="match status" value="1"/>
</dbReference>
<sequence>MTADITVTASGVVEALRGRLRGEVATPSDARYGELVAGFHLAFAHTPPVAVGPTGVDDVVAIVTLAREAGLPVTALGEGHGFHRGVSDGILVRTRGLRSVTVDPATNTARIGAGTKWQEVADAAAPFGLTPLSGSDAGVGAVGYVLGGGLGPLGRTYGYGADAVISFDVVTGDGRALTVDDQHHAELFWALRGGNHGLGIVTAMTVRLVPLDTVHGNAWYYAATDVEAVLRDWVRWCGGIPDTMNTYAHLVRMPDDPELPEPLRGQTLLELIHIYVGDESDGLELVEPLLRSAEPVFHEPGRVREDTMAPVTVADGGIYLDDLDDEAVDAILALAGPQHSYDDVPLVSVGLQRLGGALASPRTSSNAVTGRDAAYAFHVIGAEPDVIDTVITDQIRALHCCVDRLKSSGTIPNYIGKANEPGEVDRAWLPDVRRQLGRVREQYDPDGIFRDSHTN</sequence>
<dbReference type="InterPro" id="IPR050416">
    <property type="entry name" value="FAD-linked_Oxidoreductase"/>
</dbReference>
<dbReference type="Proteomes" id="UP000466307">
    <property type="component" value="Unassembled WGS sequence"/>
</dbReference>
<evidence type="ECO:0000256" key="1">
    <source>
        <dbReference type="ARBA" id="ARBA00001974"/>
    </source>
</evidence>
<proteinExistence type="inferred from homology"/>
<dbReference type="InterPro" id="IPR036318">
    <property type="entry name" value="FAD-bd_PCMH-like_sf"/>
</dbReference>
<organism evidence="7 8">
    <name type="scientific">Gordonia desulfuricans</name>
    <dbReference type="NCBI Taxonomy" id="89051"/>
    <lineage>
        <taxon>Bacteria</taxon>
        <taxon>Bacillati</taxon>
        <taxon>Actinomycetota</taxon>
        <taxon>Actinomycetes</taxon>
        <taxon>Mycobacteriales</taxon>
        <taxon>Gordoniaceae</taxon>
        <taxon>Gordonia</taxon>
    </lineage>
</organism>
<dbReference type="InterPro" id="IPR016166">
    <property type="entry name" value="FAD-bd_PCMH"/>
</dbReference>
<comment type="cofactor">
    <cofactor evidence="1">
        <name>FAD</name>
        <dbReference type="ChEBI" id="CHEBI:57692"/>
    </cofactor>
</comment>
<evidence type="ECO:0000256" key="2">
    <source>
        <dbReference type="ARBA" id="ARBA00005466"/>
    </source>
</evidence>
<evidence type="ECO:0000259" key="6">
    <source>
        <dbReference type="PROSITE" id="PS51387"/>
    </source>
</evidence>
<reference evidence="7 8" key="1">
    <citation type="submission" date="2020-01" db="EMBL/GenBank/DDBJ databases">
        <title>Investigation of new actinobacteria for the biodesulphurisation of diesel fuel.</title>
        <authorList>
            <person name="Athi Narayanan S.M."/>
        </authorList>
    </citation>
    <scope>NUCLEOTIDE SEQUENCE [LARGE SCALE GENOMIC DNA]</scope>
    <source>
        <strain evidence="7 8">213E</strain>
    </source>
</reference>
<protein>
    <submittedName>
        <fullName evidence="7">FAD-binding oxidoreductase</fullName>
    </submittedName>
</protein>
<keyword evidence="3" id="KW-0285">Flavoprotein</keyword>
<dbReference type="PROSITE" id="PS51387">
    <property type="entry name" value="FAD_PCMH"/>
    <property type="match status" value="1"/>
</dbReference>